<dbReference type="InterPro" id="IPR019074">
    <property type="entry name" value="YabQ"/>
</dbReference>
<keyword evidence="1" id="KW-0472">Membrane</keyword>
<accession>A0ABS8DKL7</accession>
<keyword evidence="1" id="KW-1133">Transmembrane helix</keyword>
<organism evidence="2 3">
    <name type="scientific">Bariatricus massiliensis</name>
    <dbReference type="NCBI Taxonomy" id="1745713"/>
    <lineage>
        <taxon>Bacteria</taxon>
        <taxon>Bacillati</taxon>
        <taxon>Bacillota</taxon>
        <taxon>Clostridia</taxon>
        <taxon>Lachnospirales</taxon>
        <taxon>Lachnospiraceae</taxon>
        <taxon>Bariatricus</taxon>
    </lineage>
</organism>
<sequence length="106" mass="12070">MMSGIGKEFAVFLHAGLTGMLVVAVYLSLRVMRRLIHHALWVINIEDAVFWVLTSIYMFVQIYYTSAGLVRWYFVLGVVVGVALMKIFVAGAGKIYKKMCDFTRKK</sequence>
<name>A0ABS8DKL7_9FIRM</name>
<gene>
    <name evidence="2" type="ORF">LIZ65_16800</name>
</gene>
<feature type="transmembrane region" description="Helical" evidence="1">
    <location>
        <begin position="72"/>
        <end position="96"/>
    </location>
</feature>
<feature type="transmembrane region" description="Helical" evidence="1">
    <location>
        <begin position="12"/>
        <end position="29"/>
    </location>
</feature>
<keyword evidence="1" id="KW-0812">Transmembrane</keyword>
<dbReference type="EMBL" id="JAJCIS010000016">
    <property type="protein sequence ID" value="MCB7388949.1"/>
    <property type="molecule type" value="Genomic_DNA"/>
</dbReference>
<dbReference type="RefSeq" id="WP_227183770.1">
    <property type="nucleotide sequence ID" value="NZ_JAJCIQ010000016.1"/>
</dbReference>
<evidence type="ECO:0000313" key="2">
    <source>
        <dbReference type="EMBL" id="MCB7388949.1"/>
    </source>
</evidence>
<proteinExistence type="predicted"/>
<dbReference type="Proteomes" id="UP001299546">
    <property type="component" value="Unassembled WGS sequence"/>
</dbReference>
<dbReference type="Pfam" id="PF09578">
    <property type="entry name" value="Spore_YabQ"/>
    <property type="match status" value="1"/>
</dbReference>
<evidence type="ECO:0000313" key="3">
    <source>
        <dbReference type="Proteomes" id="UP001299546"/>
    </source>
</evidence>
<keyword evidence="3" id="KW-1185">Reference proteome</keyword>
<comment type="caution">
    <text evidence="2">The sequence shown here is derived from an EMBL/GenBank/DDBJ whole genome shotgun (WGS) entry which is preliminary data.</text>
</comment>
<evidence type="ECO:0000256" key="1">
    <source>
        <dbReference type="SAM" id="Phobius"/>
    </source>
</evidence>
<dbReference type="NCBIfam" id="TIGR02893">
    <property type="entry name" value="spore_yabQ"/>
    <property type="match status" value="1"/>
</dbReference>
<reference evidence="2 3" key="1">
    <citation type="submission" date="2021-10" db="EMBL/GenBank/DDBJ databases">
        <title>Collection of gut derived symbiotic bacterial strains cultured from healthy donors.</title>
        <authorList>
            <person name="Lin H."/>
            <person name="Littmann E."/>
            <person name="Kohout C."/>
            <person name="Pamer E.G."/>
        </authorList>
    </citation>
    <scope>NUCLEOTIDE SEQUENCE [LARGE SCALE GENOMIC DNA]</scope>
    <source>
        <strain evidence="2 3">DFI.1.165</strain>
    </source>
</reference>
<protein>
    <submittedName>
        <fullName evidence="2">Spore cortex biosynthesis protein YabQ</fullName>
    </submittedName>
</protein>
<feature type="transmembrane region" description="Helical" evidence="1">
    <location>
        <begin position="41"/>
        <end position="60"/>
    </location>
</feature>